<dbReference type="Proteomes" id="UP000235387">
    <property type="component" value="Unassembled WGS sequence"/>
</dbReference>
<dbReference type="InterPro" id="IPR032633">
    <property type="entry name" value="ThiJ-like"/>
</dbReference>
<sequence length="282" mass="30477">MKSMTKTLLASLVFAAGSQVALADNILVVMSDEDHLKLKGTDVYETGFYLNELMQPVKMFLDAGHDLTFATPNGLAPTVDVLSDSAMFFGNDEKSMAEHKALLAKLKITDKENSPVISLSRVEQIGYDKFDAVYVPGGHAPMNDLLTDKQMGALLTDFHNKQKVTALVCHGPIALISTLPNAQAFVQSLEAGKSPTTPKNWIYNGYKVTAFSNGEEEASKGWLGGGEMKFYPQDALNVAGATFNVGADLWYPNVVTDRELITGQNPASAVAVATEVLNKLQK</sequence>
<gene>
    <name evidence="2" type="ORF">BCT23_21770</name>
</gene>
<dbReference type="AlphaFoldDB" id="A0A2N7L7F0"/>
<dbReference type="PANTHER" id="PTHR48094">
    <property type="entry name" value="PROTEIN/NUCLEIC ACID DEGLYCASE DJ-1-RELATED"/>
    <property type="match status" value="1"/>
</dbReference>
<protein>
    <submittedName>
        <fullName evidence="2">Thiamine biosynthesis protein ThiJ</fullName>
    </submittedName>
</protein>
<evidence type="ECO:0000313" key="2">
    <source>
        <dbReference type="EMBL" id="PMN89928.1"/>
    </source>
</evidence>
<accession>A0A2N7L7F0</accession>
<feature type="signal peptide" evidence="1">
    <location>
        <begin position="1"/>
        <end position="23"/>
    </location>
</feature>
<evidence type="ECO:0000256" key="1">
    <source>
        <dbReference type="SAM" id="SignalP"/>
    </source>
</evidence>
<evidence type="ECO:0000313" key="3">
    <source>
        <dbReference type="Proteomes" id="UP000235387"/>
    </source>
</evidence>
<dbReference type="InterPro" id="IPR050325">
    <property type="entry name" value="Prot/Nucl_acid_deglycase"/>
</dbReference>
<dbReference type="GO" id="GO:0019172">
    <property type="term" value="F:glyoxalase III activity"/>
    <property type="evidence" value="ECO:0007669"/>
    <property type="project" value="TreeGrafter"/>
</dbReference>
<dbReference type="PANTHER" id="PTHR48094:SF22">
    <property type="entry name" value="DJ-1_PFPI DOMAIN-CONTAINING PROTEIN"/>
    <property type="match status" value="1"/>
</dbReference>
<dbReference type="Pfam" id="PF17124">
    <property type="entry name" value="ThiJ_like"/>
    <property type="match status" value="1"/>
</dbReference>
<dbReference type="CDD" id="cd03141">
    <property type="entry name" value="GATase1_Hsp31_like"/>
    <property type="match status" value="1"/>
</dbReference>
<feature type="chain" id="PRO_5014685741" evidence="1">
    <location>
        <begin position="24"/>
        <end position="282"/>
    </location>
</feature>
<dbReference type="GO" id="GO:0005737">
    <property type="term" value="C:cytoplasm"/>
    <property type="evidence" value="ECO:0007669"/>
    <property type="project" value="TreeGrafter"/>
</dbReference>
<dbReference type="GO" id="GO:0019243">
    <property type="term" value="P:methylglyoxal catabolic process to D-lactate via S-lactoyl-glutathione"/>
    <property type="evidence" value="ECO:0007669"/>
    <property type="project" value="TreeGrafter"/>
</dbReference>
<comment type="caution">
    <text evidence="2">The sequence shown here is derived from an EMBL/GenBank/DDBJ whole genome shotgun (WGS) entry which is preliminary data.</text>
</comment>
<proteinExistence type="predicted"/>
<dbReference type="SUPFAM" id="SSF52317">
    <property type="entry name" value="Class I glutamine amidotransferase-like"/>
    <property type="match status" value="1"/>
</dbReference>
<organism evidence="2 3">
    <name type="scientific">Enterovibrio norvegicus</name>
    <dbReference type="NCBI Taxonomy" id="188144"/>
    <lineage>
        <taxon>Bacteria</taxon>
        <taxon>Pseudomonadati</taxon>
        <taxon>Pseudomonadota</taxon>
        <taxon>Gammaproteobacteria</taxon>
        <taxon>Vibrionales</taxon>
        <taxon>Vibrionaceae</taxon>
        <taxon>Enterovibrio</taxon>
    </lineage>
</organism>
<keyword evidence="1" id="KW-0732">Signal</keyword>
<dbReference type="RefSeq" id="WP_102391622.1">
    <property type="nucleotide sequence ID" value="NZ_MDAL01000036.1"/>
</dbReference>
<dbReference type="EMBL" id="MDAL01000036">
    <property type="protein sequence ID" value="PMN89928.1"/>
    <property type="molecule type" value="Genomic_DNA"/>
</dbReference>
<dbReference type="Gene3D" id="3.40.50.880">
    <property type="match status" value="1"/>
</dbReference>
<dbReference type="InterPro" id="IPR029062">
    <property type="entry name" value="Class_I_gatase-like"/>
</dbReference>
<name>A0A2N7L7F0_9GAMM</name>
<reference evidence="3" key="1">
    <citation type="submission" date="2016-07" db="EMBL/GenBank/DDBJ databases">
        <title>Nontailed viruses are major unrecognized killers of bacteria in the ocean.</title>
        <authorList>
            <person name="Kauffman K."/>
            <person name="Hussain F."/>
            <person name="Yang J."/>
            <person name="Arevalo P."/>
            <person name="Brown J."/>
            <person name="Cutler M."/>
            <person name="Kelly L."/>
            <person name="Polz M.F."/>
        </authorList>
    </citation>
    <scope>NUCLEOTIDE SEQUENCE [LARGE SCALE GENOMIC DNA]</scope>
    <source>
        <strain evidence="3">10N.261.45.A10</strain>
    </source>
</reference>